<evidence type="ECO:0000313" key="2">
    <source>
        <dbReference type="Proteomes" id="UP000431264"/>
    </source>
</evidence>
<keyword evidence="2" id="KW-1185">Reference proteome</keyword>
<name>A0A6I4IE52_9FLAO</name>
<dbReference type="Pfam" id="PF13420">
    <property type="entry name" value="Acetyltransf_4"/>
    <property type="match status" value="1"/>
</dbReference>
<dbReference type="EMBL" id="WQLW01000001">
    <property type="protein sequence ID" value="MVO07700.1"/>
    <property type="molecule type" value="Genomic_DNA"/>
</dbReference>
<comment type="caution">
    <text evidence="1">The sequence shown here is derived from an EMBL/GenBank/DDBJ whole genome shotgun (WGS) entry which is preliminary data.</text>
</comment>
<dbReference type="RefSeq" id="WP_140996115.1">
    <property type="nucleotide sequence ID" value="NZ_VDCZ01000001.1"/>
</dbReference>
<accession>A0A6I4IE52</accession>
<dbReference type="SUPFAM" id="SSF55729">
    <property type="entry name" value="Acyl-CoA N-acyltransferases (Nat)"/>
    <property type="match status" value="1"/>
</dbReference>
<evidence type="ECO:0000313" key="1">
    <source>
        <dbReference type="EMBL" id="MVO07700.1"/>
    </source>
</evidence>
<dbReference type="Gene3D" id="3.40.630.30">
    <property type="match status" value="1"/>
</dbReference>
<dbReference type="AlphaFoldDB" id="A0A6I4IE52"/>
<dbReference type="GO" id="GO:0016740">
    <property type="term" value="F:transferase activity"/>
    <property type="evidence" value="ECO:0007669"/>
    <property type="project" value="UniProtKB-KW"/>
</dbReference>
<keyword evidence="1" id="KW-0808">Transferase</keyword>
<proteinExistence type="predicted"/>
<dbReference type="InterPro" id="IPR016181">
    <property type="entry name" value="Acyl_CoA_acyltransferase"/>
</dbReference>
<protein>
    <submittedName>
        <fullName evidence="1">GNAT family N-acetyltransferase</fullName>
    </submittedName>
</protein>
<gene>
    <name evidence="1" type="ORF">GOQ30_00815</name>
</gene>
<dbReference type="OrthoDB" id="6290225at2"/>
<organism evidence="1 2">
    <name type="scientific">Flavobacterium profundi</name>
    <dbReference type="NCBI Taxonomy" id="1774945"/>
    <lineage>
        <taxon>Bacteria</taxon>
        <taxon>Pseudomonadati</taxon>
        <taxon>Bacteroidota</taxon>
        <taxon>Flavobacteriia</taxon>
        <taxon>Flavobacteriales</taxon>
        <taxon>Flavobacteriaceae</taxon>
        <taxon>Flavobacterium</taxon>
    </lineage>
</organism>
<reference evidence="2" key="1">
    <citation type="submission" date="2019-05" db="EMBL/GenBank/DDBJ databases">
        <title>Flavobacterium profundi sp. nov., isolated from a deep-sea seamount.</title>
        <authorList>
            <person name="Zhang D.-C."/>
        </authorList>
    </citation>
    <scope>NUCLEOTIDE SEQUENCE [LARGE SCALE GENOMIC DNA]</scope>
    <source>
        <strain evidence="2">TP390</strain>
    </source>
</reference>
<sequence>MRKYKCISQSVFSTENFHIEPIRDSDKYEIMTIRNEQLYHLRQEKLLTLEDQDTYFNTVVKNLFEVNFPSQILFSFFKNNLFIGYGGLVHINWKDKNAEISFVMKTELEKEFLKENWSSFLKLIENVAFQELDLHKVSTYAFDVRPHLYEIFEQNGYKKEAVLKEHVIIESQYIDVVIHAKLNVKK</sequence>
<dbReference type="Proteomes" id="UP000431264">
    <property type="component" value="Unassembled WGS sequence"/>
</dbReference>